<evidence type="ECO:0000313" key="2">
    <source>
        <dbReference type="Proteomes" id="UP001432027"/>
    </source>
</evidence>
<proteinExistence type="predicted"/>
<dbReference type="EMBL" id="BTSX01000001">
    <property type="protein sequence ID" value="GMS79850.1"/>
    <property type="molecule type" value="Genomic_DNA"/>
</dbReference>
<organism evidence="1 2">
    <name type="scientific">Pristionchus entomophagus</name>
    <dbReference type="NCBI Taxonomy" id="358040"/>
    <lineage>
        <taxon>Eukaryota</taxon>
        <taxon>Metazoa</taxon>
        <taxon>Ecdysozoa</taxon>
        <taxon>Nematoda</taxon>
        <taxon>Chromadorea</taxon>
        <taxon>Rhabditida</taxon>
        <taxon>Rhabditina</taxon>
        <taxon>Diplogasteromorpha</taxon>
        <taxon>Diplogasteroidea</taxon>
        <taxon>Neodiplogasteridae</taxon>
        <taxon>Pristionchus</taxon>
    </lineage>
</organism>
<reference evidence="1" key="1">
    <citation type="submission" date="2023-10" db="EMBL/GenBank/DDBJ databases">
        <title>Genome assembly of Pristionchus species.</title>
        <authorList>
            <person name="Yoshida K."/>
            <person name="Sommer R.J."/>
        </authorList>
    </citation>
    <scope>NUCLEOTIDE SEQUENCE</scope>
    <source>
        <strain evidence="1">RS0144</strain>
    </source>
</reference>
<dbReference type="PANTHER" id="PTHR44590">
    <property type="entry name" value="CARBOXYLIC ESTER HYDROLASE-RELATED"/>
    <property type="match status" value="1"/>
</dbReference>
<dbReference type="AlphaFoldDB" id="A0AAV5SAN6"/>
<dbReference type="Gene3D" id="3.40.50.1820">
    <property type="entry name" value="alpha/beta hydrolase"/>
    <property type="match status" value="1"/>
</dbReference>
<evidence type="ECO:0000313" key="1">
    <source>
        <dbReference type="EMBL" id="GMS79850.1"/>
    </source>
</evidence>
<dbReference type="Proteomes" id="UP001432027">
    <property type="component" value="Unassembled WGS sequence"/>
</dbReference>
<gene>
    <name evidence="1" type="ORF">PENTCL1PPCAC_2025</name>
</gene>
<comment type="caution">
    <text evidence="1">The sequence shown here is derived from an EMBL/GenBank/DDBJ whole genome shotgun (WGS) entry which is preliminary data.</text>
</comment>
<evidence type="ECO:0008006" key="3">
    <source>
        <dbReference type="Google" id="ProtNLM"/>
    </source>
</evidence>
<dbReference type="PANTHER" id="PTHR44590:SF3">
    <property type="entry name" value="CARBOXYLESTERASE TYPE B DOMAIN-CONTAINING PROTEIN"/>
    <property type="match status" value="1"/>
</dbReference>
<dbReference type="InterPro" id="IPR029058">
    <property type="entry name" value="AB_hydrolase_fold"/>
</dbReference>
<dbReference type="SUPFAM" id="SSF53474">
    <property type="entry name" value="alpha/beta-Hydrolases"/>
    <property type="match status" value="1"/>
</dbReference>
<sequence length="156" mass="17786">IVQAFGERTVAAANDAVSRRYMELFGDDQIMYRYVFKHFNPTSAGTAFPFISIATHTFDQFYFVGPSSFNYSHSDHIVAEIVSTAFTNFAKYRRVNNPNGNGTLSDLPIEWMAATNADPSLNFVFETEPWMDYEFFRGRPYLNNRLNQIAGTFCAV</sequence>
<protein>
    <recommendedName>
        <fullName evidence="3">Esterase</fullName>
    </recommendedName>
</protein>
<accession>A0AAV5SAN6</accession>
<name>A0AAV5SAN6_9BILA</name>
<feature type="non-terminal residue" evidence="1">
    <location>
        <position position="1"/>
    </location>
</feature>
<keyword evidence="2" id="KW-1185">Reference proteome</keyword>